<protein>
    <submittedName>
        <fullName evidence="2">Uncharacterized protein</fullName>
    </submittedName>
</protein>
<proteinExistence type="predicted"/>
<feature type="compositionally biased region" description="Basic and acidic residues" evidence="1">
    <location>
        <begin position="1"/>
        <end position="17"/>
    </location>
</feature>
<sequence length="150" mass="15752">MKAKNRDQSLSDSRELDGSYDQLTAESSPGRAKGAARPPRVARPDREVRLAGALGADAGGLRPPPADPRLMLHVKRHKSAARVYSSSSPTEIQMTSDPMTEPSETQCRSAEGSAPLSYISSVSLSTTPLGLLAAAGLLIAAPALCISREI</sequence>
<feature type="region of interest" description="Disordered" evidence="1">
    <location>
        <begin position="1"/>
        <end position="111"/>
    </location>
</feature>
<organism evidence="2 3">
    <name type="scientific">Conger conger</name>
    <name type="common">Conger eel</name>
    <name type="synonym">Muraena conger</name>
    <dbReference type="NCBI Taxonomy" id="82655"/>
    <lineage>
        <taxon>Eukaryota</taxon>
        <taxon>Metazoa</taxon>
        <taxon>Chordata</taxon>
        <taxon>Craniata</taxon>
        <taxon>Vertebrata</taxon>
        <taxon>Euteleostomi</taxon>
        <taxon>Actinopterygii</taxon>
        <taxon>Neopterygii</taxon>
        <taxon>Teleostei</taxon>
        <taxon>Anguilliformes</taxon>
        <taxon>Congridae</taxon>
        <taxon>Conger</taxon>
    </lineage>
</organism>
<feature type="compositionally biased region" description="Low complexity" evidence="1">
    <location>
        <begin position="29"/>
        <end position="39"/>
    </location>
</feature>
<keyword evidence="3" id="KW-1185">Reference proteome</keyword>
<dbReference type="AlphaFoldDB" id="A0A9Q1I5S8"/>
<dbReference type="EMBL" id="JAFJMO010000002">
    <property type="protein sequence ID" value="KAJ8284682.1"/>
    <property type="molecule type" value="Genomic_DNA"/>
</dbReference>
<comment type="caution">
    <text evidence="2">The sequence shown here is derived from an EMBL/GenBank/DDBJ whole genome shotgun (WGS) entry which is preliminary data.</text>
</comment>
<feature type="compositionally biased region" description="Low complexity" evidence="1">
    <location>
        <begin position="50"/>
        <end position="61"/>
    </location>
</feature>
<evidence type="ECO:0000313" key="2">
    <source>
        <dbReference type="EMBL" id="KAJ8284682.1"/>
    </source>
</evidence>
<feature type="compositionally biased region" description="Polar residues" evidence="1">
    <location>
        <begin position="84"/>
        <end position="108"/>
    </location>
</feature>
<name>A0A9Q1I5S8_CONCO</name>
<accession>A0A9Q1I5S8</accession>
<gene>
    <name evidence="2" type="ORF">COCON_G00035320</name>
</gene>
<evidence type="ECO:0000313" key="3">
    <source>
        <dbReference type="Proteomes" id="UP001152803"/>
    </source>
</evidence>
<reference evidence="2" key="1">
    <citation type="journal article" date="2023" name="Science">
        <title>Genome structures resolve the early diversification of teleost fishes.</title>
        <authorList>
            <person name="Parey E."/>
            <person name="Louis A."/>
            <person name="Montfort J."/>
            <person name="Bouchez O."/>
            <person name="Roques C."/>
            <person name="Iampietro C."/>
            <person name="Lluch J."/>
            <person name="Castinel A."/>
            <person name="Donnadieu C."/>
            <person name="Desvignes T."/>
            <person name="Floi Bucao C."/>
            <person name="Jouanno E."/>
            <person name="Wen M."/>
            <person name="Mejri S."/>
            <person name="Dirks R."/>
            <person name="Jansen H."/>
            <person name="Henkel C."/>
            <person name="Chen W.J."/>
            <person name="Zahm M."/>
            <person name="Cabau C."/>
            <person name="Klopp C."/>
            <person name="Thompson A.W."/>
            <person name="Robinson-Rechavi M."/>
            <person name="Braasch I."/>
            <person name="Lecointre G."/>
            <person name="Bobe J."/>
            <person name="Postlethwait J.H."/>
            <person name="Berthelot C."/>
            <person name="Roest Crollius H."/>
            <person name="Guiguen Y."/>
        </authorList>
    </citation>
    <scope>NUCLEOTIDE SEQUENCE</scope>
    <source>
        <strain evidence="2">Concon-B</strain>
    </source>
</reference>
<dbReference type="Proteomes" id="UP001152803">
    <property type="component" value="Unassembled WGS sequence"/>
</dbReference>
<evidence type="ECO:0000256" key="1">
    <source>
        <dbReference type="SAM" id="MobiDB-lite"/>
    </source>
</evidence>